<dbReference type="SUPFAM" id="SSF53254">
    <property type="entry name" value="Phosphoglycerate mutase-like"/>
    <property type="match status" value="2"/>
</dbReference>
<comment type="caution">
    <text evidence="5">The sequence shown here is derived from an EMBL/GenBank/DDBJ whole genome shotgun (WGS) entry which is preliminary data.</text>
</comment>
<proteinExistence type="inferred from homology"/>
<evidence type="ECO:0000256" key="1">
    <source>
        <dbReference type="ARBA" id="ARBA00006717"/>
    </source>
</evidence>
<dbReference type="SMART" id="SM00855">
    <property type="entry name" value="PGAM"/>
    <property type="match status" value="1"/>
</dbReference>
<accession>A0ABN9VHZ8</accession>
<evidence type="ECO:0000256" key="2">
    <source>
        <dbReference type="ARBA" id="ARBA00022801"/>
    </source>
</evidence>
<dbReference type="PANTHER" id="PTHR20935:SF0">
    <property type="entry name" value="SERINE_THREONINE-PROTEIN PHOSPHATASE PGAM5, MITOCHONDRIAL"/>
    <property type="match status" value="1"/>
</dbReference>
<dbReference type="Pfam" id="PF00300">
    <property type="entry name" value="His_Phos_1"/>
    <property type="match status" value="1"/>
</dbReference>
<dbReference type="PANTHER" id="PTHR20935">
    <property type="entry name" value="PHOSPHOGLYCERATE MUTASE-RELATED"/>
    <property type="match status" value="1"/>
</dbReference>
<dbReference type="InterPro" id="IPR051021">
    <property type="entry name" value="Mito_Ser/Thr_phosphatase"/>
</dbReference>
<reference evidence="5" key="1">
    <citation type="submission" date="2023-10" db="EMBL/GenBank/DDBJ databases">
        <authorList>
            <person name="Chen Y."/>
            <person name="Shah S."/>
            <person name="Dougan E. K."/>
            <person name="Thang M."/>
            <person name="Chan C."/>
        </authorList>
    </citation>
    <scope>NUCLEOTIDE SEQUENCE [LARGE SCALE GENOMIC DNA]</scope>
</reference>
<evidence type="ECO:0000313" key="6">
    <source>
        <dbReference type="Proteomes" id="UP001189429"/>
    </source>
</evidence>
<evidence type="ECO:0000256" key="4">
    <source>
        <dbReference type="ARBA" id="ARBA00040722"/>
    </source>
</evidence>
<evidence type="ECO:0000256" key="3">
    <source>
        <dbReference type="ARBA" id="ARBA00039765"/>
    </source>
</evidence>
<dbReference type="InterPro" id="IPR013078">
    <property type="entry name" value="His_Pase_superF_clade-1"/>
</dbReference>
<name>A0ABN9VHZ8_9DINO</name>
<dbReference type="CDD" id="cd07067">
    <property type="entry name" value="HP_PGM_like"/>
    <property type="match status" value="1"/>
</dbReference>
<comment type="similarity">
    <text evidence="1">Belongs to the phosphoglycerate mutase family. BPG-dependent PGAM subfamily.</text>
</comment>
<gene>
    <name evidence="5" type="ORF">PCOR1329_LOCUS58156</name>
</gene>
<dbReference type="EMBL" id="CAUYUJ010017202">
    <property type="protein sequence ID" value="CAK0872791.1"/>
    <property type="molecule type" value="Genomic_DNA"/>
</dbReference>
<keyword evidence="2" id="KW-0378">Hydrolase</keyword>
<dbReference type="Gene3D" id="3.40.50.1240">
    <property type="entry name" value="Phosphoglycerate mutase-like"/>
    <property type="match status" value="2"/>
</dbReference>
<evidence type="ECO:0000313" key="5">
    <source>
        <dbReference type="EMBL" id="CAK0872791.1"/>
    </source>
</evidence>
<sequence>MGHRWRCAYAAGAALAPLHYRHLSQLKCFDRDWDKRHPPDGVACQGNSRVMILIRHGQYENKGGPGYGQLTALGREQARQAGRHLVARAREDPKFKKALLRMTSSALDRAVETADLIEAELRAEIAWVDVEQSSLPGSMPVREAAVRGEGEVEYVAEPEAPVVVEDPKNWLQPRVEVCRGSRLRVLGGTPGAATLAAALAGPSARVAVHQDRAAARQAAPRVALRRVGVQRMWQGERPGGDIHWSDDAENNGLGFCSACRAAGPRHRKLREGDTLARVTKGSEESPVRMRPPCMPNDPNLNEADVDSCSVLMPDDPLFEDYGVVNAAILRDHAQVEAAFYRHFHRSLDHNRLSREARADVVVVTFTDSGGKQSERRLSKDEFSALEIATDGSCAWIWDEKVKHRTQGAFAIETIGDTSVKGMAAEEIRDVFERLCVMPRPGSQVEILVCHQNIIRYFFLRAMQFDTRAWLNLGGSNCTMTQLRITRRGDVICDFMFDHGSQMPVSHYTFNKHPDV</sequence>
<dbReference type="InterPro" id="IPR029033">
    <property type="entry name" value="His_PPase_superfam"/>
</dbReference>
<protein>
    <recommendedName>
        <fullName evidence="3">Serine/threonine-protein phosphatase PGAM5, mitochondrial</fullName>
    </recommendedName>
    <alternativeName>
        <fullName evidence="4">Serine/threonine-protein phosphatase Pgam5, mitochondrial</fullName>
    </alternativeName>
</protein>
<organism evidence="5 6">
    <name type="scientific">Prorocentrum cordatum</name>
    <dbReference type="NCBI Taxonomy" id="2364126"/>
    <lineage>
        <taxon>Eukaryota</taxon>
        <taxon>Sar</taxon>
        <taxon>Alveolata</taxon>
        <taxon>Dinophyceae</taxon>
        <taxon>Prorocentrales</taxon>
        <taxon>Prorocentraceae</taxon>
        <taxon>Prorocentrum</taxon>
    </lineage>
</organism>
<dbReference type="Proteomes" id="UP001189429">
    <property type="component" value="Unassembled WGS sequence"/>
</dbReference>
<keyword evidence="6" id="KW-1185">Reference proteome</keyword>